<dbReference type="SUPFAM" id="SSF48452">
    <property type="entry name" value="TPR-like"/>
    <property type="match status" value="3"/>
</dbReference>
<evidence type="ECO:0000256" key="1">
    <source>
        <dbReference type="ARBA" id="ARBA00004240"/>
    </source>
</evidence>
<feature type="signal peptide" evidence="6">
    <location>
        <begin position="1"/>
        <end position="20"/>
    </location>
</feature>
<dbReference type="PROSITE" id="PS50076">
    <property type="entry name" value="DNAJ_2"/>
    <property type="match status" value="1"/>
</dbReference>
<dbReference type="InterPro" id="IPR036869">
    <property type="entry name" value="J_dom_sf"/>
</dbReference>
<dbReference type="InterPro" id="IPR011990">
    <property type="entry name" value="TPR-like_helical_dom_sf"/>
</dbReference>
<dbReference type="RefSeq" id="XP_070881883.1">
    <property type="nucleotide sequence ID" value="XM_071026534.1"/>
</dbReference>
<dbReference type="SMART" id="SM00028">
    <property type="entry name" value="TPR"/>
    <property type="match status" value="4"/>
</dbReference>
<dbReference type="Pfam" id="PF13432">
    <property type="entry name" value="TPR_16"/>
    <property type="match status" value="1"/>
</dbReference>
<sequence>MLLQLGIITAFLACVPGCYGLQSPISPETPLSSLIASAKTHLSSGSPREALTYLDEAISRDPDNYLTVFQRGAAYLSLGRRSQALSDFDRALQLKPDFEGALLQRARLRSNGADWLGAFSDLERAGKKSTSEYKELQDARSAASRALDAEKNGDWETCISEASTAISKATASLSLRQTRAHCRFEKGELEEGISDLVHSLQISPGLIDPHLQISSMLFYTLGDSERGISQIRKCLHSDPDSKPCNKLYRREKQLAKRLQKLQDAVAARKFNNAINLLVGTGGEVGLIDDVKADVEEASKAGHIFSDSQGHLYSMLVEQACEAYNEVNMPKRATPLCSDALKLNPQSLPGLLFSGQVALDEERFEDAIRTLNEAKEHHPQSREVQELLRKAMMLEKRSRQKDYYKVLGVSKDADEKTIKRAYRQLIKKHHPDKALAQGVTKEEAEKKMAAINEAYEVLSDPEIRHGYDNGIDPNDPESQRQNPFQGSQFGGHGGQQFFFRQPQFKFSSGQGFNFPGGFPF</sequence>
<comment type="caution">
    <text evidence="8">The sequence shown here is derived from an EMBL/GenBank/DDBJ whole genome shotgun (WGS) entry which is preliminary data.</text>
</comment>
<evidence type="ECO:0000256" key="6">
    <source>
        <dbReference type="SAM" id="SignalP"/>
    </source>
</evidence>
<keyword evidence="2 6" id="KW-0732">Signal</keyword>
<dbReference type="CDD" id="cd06257">
    <property type="entry name" value="DnaJ"/>
    <property type="match status" value="1"/>
</dbReference>
<dbReference type="PRINTS" id="PR00625">
    <property type="entry name" value="JDOMAIN"/>
</dbReference>
<feature type="chain" id="PRO_5046303273" description="J domain-containing protein" evidence="6">
    <location>
        <begin position="21"/>
        <end position="519"/>
    </location>
</feature>
<dbReference type="Gene3D" id="1.25.40.10">
    <property type="entry name" value="Tetratricopeptide repeat domain"/>
    <property type="match status" value="1"/>
</dbReference>
<feature type="repeat" description="TPR" evidence="4">
    <location>
        <begin position="65"/>
        <end position="98"/>
    </location>
</feature>
<dbReference type="PANTHER" id="PTHR44140">
    <property type="entry name" value="LD25575P"/>
    <property type="match status" value="1"/>
</dbReference>
<name>A0ABR4LFP0_9EURO</name>
<evidence type="ECO:0000259" key="7">
    <source>
        <dbReference type="PROSITE" id="PS50076"/>
    </source>
</evidence>
<dbReference type="InterPro" id="IPR001623">
    <property type="entry name" value="DnaJ_domain"/>
</dbReference>
<evidence type="ECO:0000256" key="4">
    <source>
        <dbReference type="PROSITE-ProRule" id="PRU00339"/>
    </source>
</evidence>
<keyword evidence="3" id="KW-0256">Endoplasmic reticulum</keyword>
<dbReference type="Pfam" id="PF00226">
    <property type="entry name" value="DnaJ"/>
    <property type="match status" value="1"/>
</dbReference>
<dbReference type="PANTHER" id="PTHR44140:SF2">
    <property type="entry name" value="LD25575P"/>
    <property type="match status" value="1"/>
</dbReference>
<evidence type="ECO:0000313" key="8">
    <source>
        <dbReference type="EMBL" id="KAL2862904.1"/>
    </source>
</evidence>
<dbReference type="EMBL" id="JBFXLQ010000059">
    <property type="protein sequence ID" value="KAL2862904.1"/>
    <property type="molecule type" value="Genomic_DNA"/>
</dbReference>
<keyword evidence="9" id="KW-1185">Reference proteome</keyword>
<dbReference type="SMART" id="SM00271">
    <property type="entry name" value="DnaJ"/>
    <property type="match status" value="1"/>
</dbReference>
<gene>
    <name evidence="8" type="ORF">BJX67DRAFT_274026</name>
</gene>
<feature type="domain" description="J" evidence="7">
    <location>
        <begin position="401"/>
        <end position="470"/>
    </location>
</feature>
<dbReference type="InterPro" id="IPR051727">
    <property type="entry name" value="DnaJ_C3_Co-chaperones"/>
</dbReference>
<dbReference type="GeneID" id="98141606"/>
<accession>A0ABR4LFP0</accession>
<dbReference type="Proteomes" id="UP001610432">
    <property type="component" value="Unassembled WGS sequence"/>
</dbReference>
<evidence type="ECO:0000256" key="2">
    <source>
        <dbReference type="ARBA" id="ARBA00022729"/>
    </source>
</evidence>
<proteinExistence type="predicted"/>
<dbReference type="SUPFAM" id="SSF46565">
    <property type="entry name" value="Chaperone J-domain"/>
    <property type="match status" value="1"/>
</dbReference>
<dbReference type="PROSITE" id="PS50005">
    <property type="entry name" value="TPR"/>
    <property type="match status" value="1"/>
</dbReference>
<dbReference type="Gene3D" id="1.10.287.110">
    <property type="entry name" value="DnaJ domain"/>
    <property type="match status" value="1"/>
</dbReference>
<evidence type="ECO:0000256" key="5">
    <source>
        <dbReference type="SAM" id="MobiDB-lite"/>
    </source>
</evidence>
<dbReference type="PROSITE" id="PS50293">
    <property type="entry name" value="TPR_REGION"/>
    <property type="match status" value="1"/>
</dbReference>
<evidence type="ECO:0000256" key="3">
    <source>
        <dbReference type="ARBA" id="ARBA00022824"/>
    </source>
</evidence>
<evidence type="ECO:0000313" key="9">
    <source>
        <dbReference type="Proteomes" id="UP001610432"/>
    </source>
</evidence>
<dbReference type="InterPro" id="IPR019734">
    <property type="entry name" value="TPR_rpt"/>
</dbReference>
<dbReference type="Pfam" id="PF14559">
    <property type="entry name" value="TPR_19"/>
    <property type="match status" value="1"/>
</dbReference>
<organism evidence="8 9">
    <name type="scientific">Aspergillus lucknowensis</name>
    <dbReference type="NCBI Taxonomy" id="176173"/>
    <lineage>
        <taxon>Eukaryota</taxon>
        <taxon>Fungi</taxon>
        <taxon>Dikarya</taxon>
        <taxon>Ascomycota</taxon>
        <taxon>Pezizomycotina</taxon>
        <taxon>Eurotiomycetes</taxon>
        <taxon>Eurotiomycetidae</taxon>
        <taxon>Eurotiales</taxon>
        <taxon>Aspergillaceae</taxon>
        <taxon>Aspergillus</taxon>
        <taxon>Aspergillus subgen. Nidulantes</taxon>
    </lineage>
</organism>
<keyword evidence="4" id="KW-0802">TPR repeat</keyword>
<comment type="subcellular location">
    <subcellularLocation>
        <location evidence="1">Endoplasmic reticulum</location>
    </subcellularLocation>
</comment>
<reference evidence="8 9" key="1">
    <citation type="submission" date="2024-07" db="EMBL/GenBank/DDBJ databases">
        <title>Section-level genome sequencing and comparative genomics of Aspergillus sections Usti and Cavernicolus.</title>
        <authorList>
            <consortium name="Lawrence Berkeley National Laboratory"/>
            <person name="Nybo J.L."/>
            <person name="Vesth T.C."/>
            <person name="Theobald S."/>
            <person name="Frisvad J.C."/>
            <person name="Larsen T.O."/>
            <person name="Kjaerboelling I."/>
            <person name="Rothschild-Mancinelli K."/>
            <person name="Lyhne E.K."/>
            <person name="Kogle M.E."/>
            <person name="Barry K."/>
            <person name="Clum A."/>
            <person name="Na H."/>
            <person name="Ledsgaard L."/>
            <person name="Lin J."/>
            <person name="Lipzen A."/>
            <person name="Kuo A."/>
            <person name="Riley R."/>
            <person name="Mondo S."/>
            <person name="Labutti K."/>
            <person name="Haridas S."/>
            <person name="Pangalinan J."/>
            <person name="Salamov A.A."/>
            <person name="Simmons B.A."/>
            <person name="Magnuson J.K."/>
            <person name="Chen J."/>
            <person name="Drula E."/>
            <person name="Henrissat B."/>
            <person name="Wiebenga A."/>
            <person name="Lubbers R.J."/>
            <person name="Gomes A.C."/>
            <person name="Macurrencykelacurrency M.R."/>
            <person name="Stajich J."/>
            <person name="Grigoriev I.V."/>
            <person name="Mortensen U.H."/>
            <person name="De Vries R.P."/>
            <person name="Baker S.E."/>
            <person name="Andersen M.R."/>
        </authorList>
    </citation>
    <scope>NUCLEOTIDE SEQUENCE [LARGE SCALE GENOMIC DNA]</scope>
    <source>
        <strain evidence="8 9">CBS 449.75</strain>
    </source>
</reference>
<feature type="region of interest" description="Disordered" evidence="5">
    <location>
        <begin position="461"/>
        <end position="491"/>
    </location>
</feature>
<protein>
    <recommendedName>
        <fullName evidence="7">J domain-containing protein</fullName>
    </recommendedName>
</protein>